<evidence type="ECO:0000313" key="1">
    <source>
        <dbReference type="EMBL" id="WOZ55672.1"/>
    </source>
</evidence>
<protein>
    <submittedName>
        <fullName evidence="1">DNA maturase A</fullName>
    </submittedName>
</protein>
<dbReference type="Proteomes" id="UP001301582">
    <property type="component" value="Segment"/>
</dbReference>
<dbReference type="InterPro" id="IPR024345">
    <property type="entry name" value="DNA_matur_Phage_T7-like"/>
</dbReference>
<dbReference type="Pfam" id="PF11123">
    <property type="entry name" value="DNA_Packaging_2"/>
    <property type="match status" value="1"/>
</dbReference>
<dbReference type="EMBL" id="OR420741">
    <property type="protein sequence ID" value="WOZ55672.1"/>
    <property type="molecule type" value="Genomic_DNA"/>
</dbReference>
<sequence>MSATKELLGELHSAIAAELLQRIKTGEASAAELSTAIRFLKDNNIEAIGAENEGLTELMKALPDFDSEEYYTN</sequence>
<accession>A0AAX4G2L5</accession>
<keyword evidence="2" id="KW-1185">Reference proteome</keyword>
<organism evidence="1 2">
    <name type="scientific">Roseobacter phage CRP-118</name>
    <dbReference type="NCBI Taxonomy" id="3072843"/>
    <lineage>
        <taxon>Viruses</taxon>
        <taxon>Duplodnaviria</taxon>
        <taxon>Heunggongvirae</taxon>
        <taxon>Uroviricota</taxon>
        <taxon>Caudoviricetes</taxon>
        <taxon>Autographivirales</taxon>
        <taxon>Autographivirales incertae sedis</taxon>
        <taxon>Shangxiadianvirus</taxon>
        <taxon>Shangxiadianvirus CRP118</taxon>
    </lineage>
</organism>
<name>A0AAX4G2L5_9CAUD</name>
<proteinExistence type="predicted"/>
<reference evidence="1 2" key="1">
    <citation type="submission" date="2023-08" db="EMBL/GenBank/DDBJ databases">
        <authorList>
            <person name="Du S."/>
            <person name="Wu Z."/>
            <person name="Wu Y."/>
            <person name="Yang M."/>
            <person name="Shao J."/>
            <person name="Liu H."/>
            <person name="Zhao Y."/>
            <person name="Zhang Z."/>
        </authorList>
    </citation>
    <scope>NUCLEOTIDE SEQUENCE [LARGE SCALE GENOMIC DNA]</scope>
</reference>
<evidence type="ECO:0000313" key="2">
    <source>
        <dbReference type="Proteomes" id="UP001301582"/>
    </source>
</evidence>
<gene>
    <name evidence="1" type="ORF">CRP118_gp41</name>
</gene>